<dbReference type="Pfam" id="PF13561">
    <property type="entry name" value="adh_short_C2"/>
    <property type="match status" value="1"/>
</dbReference>
<dbReference type="EMBL" id="JACBYR010000002">
    <property type="protein sequence ID" value="NYE85267.1"/>
    <property type="molecule type" value="Genomic_DNA"/>
</dbReference>
<keyword evidence="4" id="KW-1185">Reference proteome</keyword>
<comment type="similarity">
    <text evidence="1">Belongs to the short-chain dehydrogenases/reductases (SDR) family.</text>
</comment>
<organism evidence="3 4">
    <name type="scientific">Pigmentiphaga litoralis</name>
    <dbReference type="NCBI Taxonomy" id="516702"/>
    <lineage>
        <taxon>Bacteria</taxon>
        <taxon>Pseudomonadati</taxon>
        <taxon>Pseudomonadota</taxon>
        <taxon>Betaproteobacteria</taxon>
        <taxon>Burkholderiales</taxon>
        <taxon>Alcaligenaceae</taxon>
        <taxon>Pigmentiphaga</taxon>
    </lineage>
</organism>
<name>A0A7Y9IYB4_9BURK</name>
<keyword evidence="2" id="KW-0560">Oxidoreductase</keyword>
<evidence type="ECO:0000256" key="1">
    <source>
        <dbReference type="ARBA" id="ARBA00006484"/>
    </source>
</evidence>
<evidence type="ECO:0000256" key="2">
    <source>
        <dbReference type="ARBA" id="ARBA00023002"/>
    </source>
</evidence>
<dbReference type="Proteomes" id="UP000542125">
    <property type="component" value="Unassembled WGS sequence"/>
</dbReference>
<dbReference type="Gene3D" id="3.40.50.720">
    <property type="entry name" value="NAD(P)-binding Rossmann-like Domain"/>
    <property type="match status" value="1"/>
</dbReference>
<dbReference type="GO" id="GO:0016616">
    <property type="term" value="F:oxidoreductase activity, acting on the CH-OH group of donors, NAD or NADP as acceptor"/>
    <property type="evidence" value="ECO:0007669"/>
    <property type="project" value="TreeGrafter"/>
</dbReference>
<dbReference type="RefSeq" id="WP_179589239.1">
    <property type="nucleotide sequence ID" value="NZ_JACBYR010000002.1"/>
</dbReference>
<dbReference type="AlphaFoldDB" id="A0A7Y9IYB4"/>
<gene>
    <name evidence="3" type="ORF">FHW18_004574</name>
</gene>
<proteinExistence type="inferred from homology"/>
<dbReference type="SUPFAM" id="SSF51735">
    <property type="entry name" value="NAD(P)-binding Rossmann-fold domains"/>
    <property type="match status" value="1"/>
</dbReference>
<dbReference type="PRINTS" id="PR00080">
    <property type="entry name" value="SDRFAMILY"/>
</dbReference>
<dbReference type="InterPro" id="IPR020904">
    <property type="entry name" value="Sc_DH/Rdtase_CS"/>
</dbReference>
<reference evidence="3 4" key="1">
    <citation type="submission" date="2020-07" db="EMBL/GenBank/DDBJ databases">
        <title>Genomic Encyclopedia of Type Strains, Phase IV (KMG-V): Genome sequencing to study the core and pangenomes of soil and plant-associated prokaryotes.</title>
        <authorList>
            <person name="Whitman W."/>
        </authorList>
    </citation>
    <scope>NUCLEOTIDE SEQUENCE [LARGE SCALE GENOMIC DNA]</scope>
    <source>
        <strain evidence="3 4">SAS40</strain>
    </source>
</reference>
<dbReference type="PRINTS" id="PR00081">
    <property type="entry name" value="GDHRDH"/>
</dbReference>
<sequence>MGRLNGKVAVVTGAAVGIGAYYARALAAEGASVVVSDIADPGTVVAQIRAAGGQASGIRSDVSSWEACQAMVQQAIGDFGRIDIMVANAGIYSQLKRARILDLEQEDWDRVMTVNARGVFFCAKAAVKEMMAAGSGKIITISSTTVATGVPDLTHYVASKGAVEAFTRCLARELAGTGINVNAIAPGLTMSENVEANRAVLSATIAAQHRARCVQRDQTPEDLVGALLFLASSDSDFISGQTLTVDGGIVLH</sequence>
<accession>A0A7Y9IYB4</accession>
<protein>
    <submittedName>
        <fullName evidence="3">NAD(P)-dependent dehydrogenase (Short-subunit alcohol dehydrogenase family)</fullName>
    </submittedName>
</protein>
<dbReference type="PANTHER" id="PTHR42760:SF133">
    <property type="entry name" value="3-OXOACYL-[ACYL-CARRIER-PROTEIN] REDUCTASE"/>
    <property type="match status" value="1"/>
</dbReference>
<dbReference type="PROSITE" id="PS00061">
    <property type="entry name" value="ADH_SHORT"/>
    <property type="match status" value="1"/>
</dbReference>
<evidence type="ECO:0000313" key="3">
    <source>
        <dbReference type="EMBL" id="NYE85267.1"/>
    </source>
</evidence>
<dbReference type="InterPro" id="IPR036291">
    <property type="entry name" value="NAD(P)-bd_dom_sf"/>
</dbReference>
<dbReference type="FunFam" id="3.40.50.720:FF:000084">
    <property type="entry name" value="Short-chain dehydrogenase reductase"/>
    <property type="match status" value="1"/>
</dbReference>
<evidence type="ECO:0000313" key="4">
    <source>
        <dbReference type="Proteomes" id="UP000542125"/>
    </source>
</evidence>
<dbReference type="PANTHER" id="PTHR42760">
    <property type="entry name" value="SHORT-CHAIN DEHYDROGENASES/REDUCTASES FAMILY MEMBER"/>
    <property type="match status" value="1"/>
</dbReference>
<comment type="caution">
    <text evidence="3">The sequence shown here is derived from an EMBL/GenBank/DDBJ whole genome shotgun (WGS) entry which is preliminary data.</text>
</comment>
<dbReference type="InterPro" id="IPR002347">
    <property type="entry name" value="SDR_fam"/>
</dbReference>